<dbReference type="SUPFAM" id="SSF53448">
    <property type="entry name" value="Nucleotide-diphospho-sugar transferases"/>
    <property type="match status" value="1"/>
</dbReference>
<dbReference type="PANTHER" id="PTHR48090:SF8">
    <property type="entry name" value="GLYCOSYLTRANSFERASE CSBB-RELATED"/>
    <property type="match status" value="1"/>
</dbReference>
<reference evidence="3 4" key="1">
    <citation type="submission" date="2021-03" db="EMBL/GenBank/DDBJ databases">
        <title>Genomic Encyclopedia of Type Strains, Phase III (KMG-III): the genomes of soil and plant-associated and newly described type strains.</title>
        <authorList>
            <person name="Whitman W."/>
        </authorList>
    </citation>
    <scope>NUCLEOTIDE SEQUENCE [LARGE SCALE GENOMIC DNA]</scope>
    <source>
        <strain evidence="3 4">IMMIB AFH-6</strain>
    </source>
</reference>
<feature type="domain" description="Glycosyltransferase 2-like" evidence="2">
    <location>
        <begin position="2"/>
        <end position="124"/>
    </location>
</feature>
<dbReference type="EMBL" id="JAGINP010000015">
    <property type="protein sequence ID" value="MBP2294374.1"/>
    <property type="molecule type" value="Genomic_DNA"/>
</dbReference>
<feature type="transmembrane region" description="Helical" evidence="1">
    <location>
        <begin position="229"/>
        <end position="252"/>
    </location>
</feature>
<feature type="transmembrane region" description="Helical" evidence="1">
    <location>
        <begin position="184"/>
        <end position="217"/>
    </location>
</feature>
<dbReference type="InterPro" id="IPR050256">
    <property type="entry name" value="Glycosyltransferase_2"/>
</dbReference>
<organism evidence="3 4">
    <name type="scientific">Azospirillum rugosum</name>
    <dbReference type="NCBI Taxonomy" id="416170"/>
    <lineage>
        <taxon>Bacteria</taxon>
        <taxon>Pseudomonadati</taxon>
        <taxon>Pseudomonadota</taxon>
        <taxon>Alphaproteobacteria</taxon>
        <taxon>Rhodospirillales</taxon>
        <taxon>Azospirillaceae</taxon>
        <taxon>Azospirillum</taxon>
    </lineage>
</organism>
<keyword evidence="1" id="KW-0472">Membrane</keyword>
<accession>A0ABS4SP92</accession>
<sequence>MFVVDGSPDNSYRELADRLAKATFRSTVICLSRNFGSFAAIRTGLAAATGPLFAVMAADLQEPPELVRDMFIALRDEGIDVALGVRASRGDPGLSKLFSSLFWTVYCRFIQREMPQGGVDMFGCNQKVRDCLLALEESNSTLVGLLLWIGFKRREIPYHRRARAVGKSGWTFRRKFRYMTDSMFAFSNLPIITLNVVGFLGVVASILIGSVVLLFWAFGLIDVSGYTPIMLSIMFFGALNIFGLGLLGSYIWRTFENTKRRPNFIEMSREHFLGGPPQ</sequence>
<dbReference type="InterPro" id="IPR001173">
    <property type="entry name" value="Glyco_trans_2-like"/>
</dbReference>
<protein>
    <submittedName>
        <fullName evidence="3">Glycosyltransferase involved in cell wall biosynthesis</fullName>
    </submittedName>
</protein>
<comment type="caution">
    <text evidence="3">The sequence shown here is derived from an EMBL/GenBank/DDBJ whole genome shotgun (WGS) entry which is preliminary data.</text>
</comment>
<evidence type="ECO:0000256" key="1">
    <source>
        <dbReference type="SAM" id="Phobius"/>
    </source>
</evidence>
<evidence type="ECO:0000313" key="4">
    <source>
        <dbReference type="Proteomes" id="UP000781958"/>
    </source>
</evidence>
<dbReference type="Gene3D" id="3.90.550.10">
    <property type="entry name" value="Spore Coat Polysaccharide Biosynthesis Protein SpsA, Chain A"/>
    <property type="match status" value="1"/>
</dbReference>
<dbReference type="InterPro" id="IPR029044">
    <property type="entry name" value="Nucleotide-diphossugar_trans"/>
</dbReference>
<proteinExistence type="predicted"/>
<dbReference type="PANTHER" id="PTHR48090">
    <property type="entry name" value="UNDECAPRENYL-PHOSPHATE 4-DEOXY-4-FORMAMIDO-L-ARABINOSE TRANSFERASE-RELATED"/>
    <property type="match status" value="1"/>
</dbReference>
<dbReference type="Proteomes" id="UP000781958">
    <property type="component" value="Unassembled WGS sequence"/>
</dbReference>
<gene>
    <name evidence="3" type="ORF">J2851_004163</name>
</gene>
<keyword evidence="4" id="KW-1185">Reference proteome</keyword>
<name>A0ABS4SP92_9PROT</name>
<evidence type="ECO:0000259" key="2">
    <source>
        <dbReference type="Pfam" id="PF00535"/>
    </source>
</evidence>
<keyword evidence="1" id="KW-0812">Transmembrane</keyword>
<keyword evidence="1" id="KW-1133">Transmembrane helix</keyword>
<evidence type="ECO:0000313" key="3">
    <source>
        <dbReference type="EMBL" id="MBP2294374.1"/>
    </source>
</evidence>
<dbReference type="Pfam" id="PF00535">
    <property type="entry name" value="Glycos_transf_2"/>
    <property type="match status" value="1"/>
</dbReference>